<dbReference type="InterPro" id="IPR050087">
    <property type="entry name" value="AON_synthase_class-II"/>
</dbReference>
<comment type="function">
    <text evidence="12">Catalyzes the cleavage of 2-amino-3-ketobutyrate to glycine and acetyl-CoA.</text>
</comment>
<evidence type="ECO:0000256" key="3">
    <source>
        <dbReference type="ARBA" id="ARBA00004991"/>
    </source>
</evidence>
<comment type="pathway">
    <text evidence="3">Sphingolipid metabolism.</text>
</comment>
<sequence>MYGKIKDHLQSELQTIEENGIFKKERIITSAQDAEITISTGEKVLNFCANNYLGLSSHPEVVQAAKDAMDTHGFGMSSVRFICGTQDIHKTLEKKIADFYGTEDTILYAAAFDANGGVFEPLFGENDAIISDSLNHASIIDGVRLCKAARYRYENSNMEDLEEQLIKANEAGARFKIIVTDGVFSMDGVVAPLDKICDLADKYDALVMVDECHAAGFIGATGKGTLEAKGVMGRVDIITGTLGKALGGAMGGYTTAKKEIIELLRQRSRPYLFSNSLAPAIVGASIKVFELLEKDTSLRDKLEWNTNYFKEGMKKAGFDIIDGDSAIVPVMLYDAKLSQTMANELLKQGIYVIGFFFPVVPKEKARIRVQLSAAHTKEHLDKAISAFVSVGKMLKVI</sequence>
<feature type="binding site" evidence="12">
    <location>
        <begin position="274"/>
        <end position="275"/>
    </location>
    <ligand>
        <name>pyridoxal 5'-phosphate</name>
        <dbReference type="ChEBI" id="CHEBI:597326"/>
        <note>ligand shared between dimeric partners</note>
    </ligand>
</feature>
<name>A0A434A5Z4_9FLAO</name>
<comment type="subunit">
    <text evidence="12">Homodimer.</text>
</comment>
<evidence type="ECO:0000256" key="9">
    <source>
        <dbReference type="ARBA" id="ARBA00023315"/>
    </source>
</evidence>
<comment type="caution">
    <text evidence="14">The sequence shown here is derived from an EMBL/GenBank/DDBJ whole genome shotgun (WGS) entry which is preliminary data.</text>
</comment>
<evidence type="ECO:0000256" key="7">
    <source>
        <dbReference type="ARBA" id="ARBA00022919"/>
    </source>
</evidence>
<dbReference type="GO" id="GO:0016020">
    <property type="term" value="C:membrane"/>
    <property type="evidence" value="ECO:0007669"/>
    <property type="project" value="GOC"/>
</dbReference>
<evidence type="ECO:0000256" key="1">
    <source>
        <dbReference type="ARBA" id="ARBA00004746"/>
    </source>
</evidence>
<comment type="pathway">
    <text evidence="12">Amino-acid degradation; L-threonine degradation via oxydo-reductase pathway; glycine from L-threonine: step 2/2.</text>
</comment>
<feature type="binding site" evidence="12">
    <location>
        <position position="368"/>
    </location>
    <ligand>
        <name>substrate</name>
    </ligand>
</feature>
<feature type="modified residue" description="N6-(pyridoxal phosphate)lysine" evidence="12">
    <location>
        <position position="244"/>
    </location>
</feature>
<dbReference type="GO" id="GO:0030170">
    <property type="term" value="F:pyridoxal phosphate binding"/>
    <property type="evidence" value="ECO:0007669"/>
    <property type="project" value="UniProtKB-UniRule"/>
</dbReference>
<dbReference type="Gene3D" id="3.40.640.10">
    <property type="entry name" value="Type I PLP-dependent aspartate aminotransferase-like (Major domain)"/>
    <property type="match status" value="1"/>
</dbReference>
<dbReference type="HAMAP" id="MF_00985">
    <property type="entry name" value="2am3keto_CoA_ligase"/>
    <property type="match status" value="1"/>
</dbReference>
<dbReference type="AlphaFoldDB" id="A0A434A5Z4"/>
<dbReference type="FunFam" id="3.40.640.10:FF:000006">
    <property type="entry name" value="5-aminolevulinate synthase, mitochondrial"/>
    <property type="match status" value="1"/>
</dbReference>
<dbReference type="OrthoDB" id="9807157at2"/>
<comment type="pathway">
    <text evidence="1">Cofactor biosynthesis; biotin biosynthesis.</text>
</comment>
<accession>A0A434A5Z4</accession>
<dbReference type="RefSeq" id="WP_127339066.1">
    <property type="nucleotide sequence ID" value="NZ_QWDM01000008.1"/>
</dbReference>
<dbReference type="PANTHER" id="PTHR13693">
    <property type="entry name" value="CLASS II AMINOTRANSFERASE/8-AMINO-7-OXONONANOATE SYNTHASE"/>
    <property type="match status" value="1"/>
</dbReference>
<keyword evidence="8" id="KW-0443">Lipid metabolism</keyword>
<proteinExistence type="inferred from homology"/>
<reference evidence="15" key="1">
    <citation type="journal article" date="2019" name="Syst. Appl. Microbiol.">
        <title>Flavobacterium circumlabens sp. nov. and Flavobacterium cupreum sp. nov., two psychrotrophic species isolated from Antarctic environmental samples.</title>
        <authorList>
            <person name="Kralova S."/>
            <person name="Busse H.-J."/>
            <person name="Svec P."/>
            <person name="Maslanova I."/>
            <person name="Stankova E."/>
            <person name="Bartak M."/>
            <person name="Sedlacek I."/>
        </authorList>
    </citation>
    <scope>NUCLEOTIDE SEQUENCE [LARGE SCALE GENOMIC DNA]</scope>
    <source>
        <strain evidence="15">CCM 8825</strain>
    </source>
</reference>
<dbReference type="Pfam" id="PF00155">
    <property type="entry name" value="Aminotran_1_2"/>
    <property type="match status" value="1"/>
</dbReference>
<dbReference type="InterPro" id="IPR015424">
    <property type="entry name" value="PyrdxlP-dep_Trfase"/>
</dbReference>
<dbReference type="InterPro" id="IPR011282">
    <property type="entry name" value="2am3keto_CoA_ligase"/>
</dbReference>
<evidence type="ECO:0000256" key="2">
    <source>
        <dbReference type="ARBA" id="ARBA00004760"/>
    </source>
</evidence>
<comment type="cofactor">
    <cofactor evidence="12">
        <name>pyridoxal 5'-phosphate</name>
        <dbReference type="ChEBI" id="CHEBI:597326"/>
    </cofactor>
    <text evidence="12">Binds 1 pyridoxal phosphate per subunit.</text>
</comment>
<evidence type="ECO:0000256" key="4">
    <source>
        <dbReference type="ARBA" id="ARBA00010008"/>
    </source>
</evidence>
<evidence type="ECO:0000256" key="12">
    <source>
        <dbReference type="HAMAP-Rule" id="MF_00985"/>
    </source>
</evidence>
<evidence type="ECO:0000256" key="5">
    <source>
        <dbReference type="ARBA" id="ARBA00022679"/>
    </source>
</evidence>
<protein>
    <recommendedName>
        <fullName evidence="12">2-amino-3-ketobutyrate coenzyme A ligase</fullName>
        <shortName evidence="12">AKB ligase</shortName>
        <ecNumber evidence="12">2.3.1.29</ecNumber>
    </recommendedName>
    <alternativeName>
        <fullName evidence="12">Glycine acetyltransferase</fullName>
    </alternativeName>
</protein>
<dbReference type="EC" id="2.3.1.29" evidence="12"/>
<dbReference type="GO" id="GO:0005737">
    <property type="term" value="C:cytoplasm"/>
    <property type="evidence" value="ECO:0007669"/>
    <property type="project" value="UniProtKB-ARBA"/>
</dbReference>
<comment type="caution">
    <text evidence="12">Lacks conserved residue(s) required for the propagation of feature annotation.</text>
</comment>
<keyword evidence="5 12" id="KW-0808">Transferase</keyword>
<comment type="catalytic activity">
    <reaction evidence="10">
        <text>L-serine + hexadecanoyl-CoA + H(+) = 3-oxosphinganine + CO2 + CoA</text>
        <dbReference type="Rhea" id="RHEA:14761"/>
        <dbReference type="ChEBI" id="CHEBI:15378"/>
        <dbReference type="ChEBI" id="CHEBI:16526"/>
        <dbReference type="ChEBI" id="CHEBI:33384"/>
        <dbReference type="ChEBI" id="CHEBI:57287"/>
        <dbReference type="ChEBI" id="CHEBI:57379"/>
        <dbReference type="ChEBI" id="CHEBI:58299"/>
        <dbReference type="EC" id="2.3.1.50"/>
    </reaction>
    <physiologicalReaction direction="left-to-right" evidence="10">
        <dbReference type="Rhea" id="RHEA:14762"/>
    </physiologicalReaction>
</comment>
<dbReference type="GO" id="GO:0004758">
    <property type="term" value="F:serine C-palmitoyltransferase activity"/>
    <property type="evidence" value="ECO:0007669"/>
    <property type="project" value="UniProtKB-EC"/>
</dbReference>
<evidence type="ECO:0000256" key="11">
    <source>
        <dbReference type="ARBA" id="ARBA00055827"/>
    </source>
</evidence>
<dbReference type="CDD" id="cd06454">
    <property type="entry name" value="KBL_like"/>
    <property type="match status" value="1"/>
</dbReference>
<evidence type="ECO:0000256" key="10">
    <source>
        <dbReference type="ARBA" id="ARBA00047854"/>
    </source>
</evidence>
<dbReference type="GO" id="GO:0019518">
    <property type="term" value="P:L-threonine catabolic process to glycine"/>
    <property type="evidence" value="ECO:0007669"/>
    <property type="project" value="UniProtKB-UniRule"/>
</dbReference>
<keyword evidence="7" id="KW-0746">Sphingolipid metabolism</keyword>
<evidence type="ECO:0000313" key="15">
    <source>
        <dbReference type="Proteomes" id="UP000288102"/>
    </source>
</evidence>
<dbReference type="SUPFAM" id="SSF53383">
    <property type="entry name" value="PLP-dependent transferases"/>
    <property type="match status" value="1"/>
</dbReference>
<keyword evidence="9 12" id="KW-0012">Acyltransferase</keyword>
<dbReference type="EMBL" id="QWDM01000008">
    <property type="protein sequence ID" value="RUT69828.1"/>
    <property type="molecule type" value="Genomic_DNA"/>
</dbReference>
<dbReference type="FunFam" id="3.90.1150.10:FF:000004">
    <property type="entry name" value="2-amino-3-ketobutyrate coenzyme A ligase"/>
    <property type="match status" value="1"/>
</dbReference>
<evidence type="ECO:0000313" key="14">
    <source>
        <dbReference type="EMBL" id="RUT69828.1"/>
    </source>
</evidence>
<feature type="binding site" evidence="12">
    <location>
        <position position="136"/>
    </location>
    <ligand>
        <name>substrate</name>
    </ligand>
</feature>
<dbReference type="InterPro" id="IPR015422">
    <property type="entry name" value="PyrdxlP-dep_Trfase_small"/>
</dbReference>
<dbReference type="NCBIfam" id="NF005394">
    <property type="entry name" value="PRK06939.1"/>
    <property type="match status" value="1"/>
</dbReference>
<dbReference type="Proteomes" id="UP000288102">
    <property type="component" value="Unassembled WGS sequence"/>
</dbReference>
<comment type="function">
    <text evidence="11">Involved in de novo bacterial ceramide synthesis. Catalyzes the condensation of L-serine with palmitoyl-CoA (hexadecanoyl-CoA) to produce 3-oxosphinganine. Also capable of using alanine as substrate leading to the formation of 1-deoxysphinganine (1-deoxySa). Contributes to the levels of endogenous sphingolipids in its host.</text>
</comment>
<evidence type="ECO:0000256" key="6">
    <source>
        <dbReference type="ARBA" id="ARBA00022898"/>
    </source>
</evidence>
<dbReference type="GO" id="GO:0008890">
    <property type="term" value="F:glycine C-acetyltransferase activity"/>
    <property type="evidence" value="ECO:0007669"/>
    <property type="project" value="UniProtKB-UniRule"/>
</dbReference>
<keyword evidence="15" id="KW-1185">Reference proteome</keyword>
<dbReference type="InterPro" id="IPR015421">
    <property type="entry name" value="PyrdxlP-dep_Trfase_major"/>
</dbReference>
<feature type="binding site" description="in other chain" evidence="12">
    <location>
        <position position="185"/>
    </location>
    <ligand>
        <name>pyridoxal 5'-phosphate</name>
        <dbReference type="ChEBI" id="CHEBI:597326"/>
        <note>ligand shared between dimeric partners</note>
    </ligand>
</feature>
<comment type="catalytic activity">
    <reaction evidence="12">
        <text>glycine + acetyl-CoA = (2S)-2-amino-3-oxobutanoate + CoA</text>
        <dbReference type="Rhea" id="RHEA:20736"/>
        <dbReference type="ChEBI" id="CHEBI:57287"/>
        <dbReference type="ChEBI" id="CHEBI:57288"/>
        <dbReference type="ChEBI" id="CHEBI:57305"/>
        <dbReference type="ChEBI" id="CHEBI:78948"/>
        <dbReference type="EC" id="2.3.1.29"/>
    </reaction>
</comment>
<comment type="pathway">
    <text evidence="2">Lipid metabolism; sphingolipid metabolism.</text>
</comment>
<dbReference type="UniPathway" id="UPA00046">
    <property type="reaction ID" value="UER00506"/>
</dbReference>
<comment type="similarity">
    <text evidence="4">Belongs to the class-II pyridoxal-phosphate-dependent aminotransferase family. BioF subfamily.</text>
</comment>
<feature type="binding site" description="in other chain" evidence="12">
    <location>
        <begin position="241"/>
        <end position="244"/>
    </location>
    <ligand>
        <name>pyridoxal 5'-phosphate</name>
        <dbReference type="ChEBI" id="CHEBI:597326"/>
        <note>ligand shared between dimeric partners</note>
    </ligand>
</feature>
<dbReference type="InterPro" id="IPR004839">
    <property type="entry name" value="Aminotransferase_I/II_large"/>
</dbReference>
<keyword evidence="6 12" id="KW-0663">Pyridoxal phosphate</keyword>
<dbReference type="GO" id="GO:0030148">
    <property type="term" value="P:sphingolipid biosynthetic process"/>
    <property type="evidence" value="ECO:0007669"/>
    <property type="project" value="UniProtKB-ARBA"/>
</dbReference>
<dbReference type="PANTHER" id="PTHR13693:SF103">
    <property type="entry name" value="AMINOTRANSFERASE CLASS I_CLASSII DOMAIN-CONTAINING PROTEIN"/>
    <property type="match status" value="1"/>
</dbReference>
<dbReference type="Gene3D" id="3.90.1150.10">
    <property type="entry name" value="Aspartate Aminotransferase, domain 1"/>
    <property type="match status" value="1"/>
</dbReference>
<evidence type="ECO:0000256" key="8">
    <source>
        <dbReference type="ARBA" id="ARBA00023098"/>
    </source>
</evidence>
<organism evidence="14 15">
    <name type="scientific">Flavobacterium cupreum</name>
    <dbReference type="NCBI Taxonomy" id="2133766"/>
    <lineage>
        <taxon>Bacteria</taxon>
        <taxon>Pseudomonadati</taxon>
        <taxon>Bacteroidota</taxon>
        <taxon>Flavobacteriia</taxon>
        <taxon>Flavobacteriales</taxon>
        <taxon>Flavobacteriaceae</taxon>
        <taxon>Flavobacterium</taxon>
    </lineage>
</organism>
<feature type="domain" description="Aminotransferase class I/classII large" evidence="13">
    <location>
        <begin position="43"/>
        <end position="386"/>
    </location>
</feature>
<evidence type="ECO:0000259" key="13">
    <source>
        <dbReference type="Pfam" id="PF00155"/>
    </source>
</evidence>
<gene>
    <name evidence="12 14" type="primary">kbl</name>
    <name evidence="14" type="ORF">D0817_14525</name>
</gene>
<dbReference type="NCBIfam" id="TIGR01822">
    <property type="entry name" value="2am3keto_CoA"/>
    <property type="match status" value="1"/>
</dbReference>